<proteinExistence type="predicted"/>
<feature type="transmembrane region" description="Helical" evidence="1">
    <location>
        <begin position="7"/>
        <end position="27"/>
    </location>
</feature>
<evidence type="ECO:0000256" key="1">
    <source>
        <dbReference type="SAM" id="Phobius"/>
    </source>
</evidence>
<evidence type="ECO:0000313" key="3">
    <source>
        <dbReference type="Proteomes" id="UP000321249"/>
    </source>
</evidence>
<organism evidence="2 3">
    <name type="scientific">Allosphingosinicella ginsenosidimutans</name>
    <dbReference type="NCBI Taxonomy" id="1176539"/>
    <lineage>
        <taxon>Bacteria</taxon>
        <taxon>Pseudomonadati</taxon>
        <taxon>Pseudomonadota</taxon>
        <taxon>Alphaproteobacteria</taxon>
        <taxon>Sphingomonadales</taxon>
        <taxon>Sphingomonadaceae</taxon>
        <taxon>Allosphingosinicella</taxon>
    </lineage>
</organism>
<gene>
    <name evidence="2" type="ORF">FRZ32_15125</name>
</gene>
<protein>
    <submittedName>
        <fullName evidence="2">Uncharacterized protein</fullName>
    </submittedName>
</protein>
<sequence length="59" mass="6457">MKLRLEFALIVAVICAMLAVNLIRGGMGWGGIGDRFAGAGKVIRALDRRPQSLSRFVKR</sequence>
<dbReference type="EMBL" id="VOQQ01000002">
    <property type="protein sequence ID" value="TXC62033.1"/>
    <property type="molecule type" value="Genomic_DNA"/>
</dbReference>
<keyword evidence="1" id="KW-0812">Transmembrane</keyword>
<accession>A0A5C6TNK2</accession>
<dbReference type="Proteomes" id="UP000321249">
    <property type="component" value="Unassembled WGS sequence"/>
</dbReference>
<keyword evidence="1" id="KW-1133">Transmembrane helix</keyword>
<dbReference type="AlphaFoldDB" id="A0A5C6TNK2"/>
<keyword evidence="1" id="KW-0472">Membrane</keyword>
<evidence type="ECO:0000313" key="2">
    <source>
        <dbReference type="EMBL" id="TXC62033.1"/>
    </source>
</evidence>
<comment type="caution">
    <text evidence="2">The sequence shown here is derived from an EMBL/GenBank/DDBJ whole genome shotgun (WGS) entry which is preliminary data.</text>
</comment>
<keyword evidence="3" id="KW-1185">Reference proteome</keyword>
<reference evidence="2 3" key="1">
    <citation type="journal article" date="2015" name="J. Microbiol.">
        <title>Sphingosinicella ginsenosidimutans sp. nov., with ginsenoside converting activity.</title>
        <authorList>
            <person name="Kim J.K."/>
            <person name="Kang M.S."/>
            <person name="Park S.C."/>
            <person name="Kim K.M."/>
            <person name="Choi K."/>
            <person name="Yoon M.H."/>
            <person name="Im W.T."/>
        </authorList>
    </citation>
    <scope>NUCLEOTIDE SEQUENCE [LARGE SCALE GENOMIC DNA]</scope>
    <source>
        <strain evidence="2 3">BS-11</strain>
    </source>
</reference>
<name>A0A5C6TNK2_9SPHN</name>
<dbReference type="RefSeq" id="WP_147044521.1">
    <property type="nucleotide sequence ID" value="NZ_VOQQ01000002.1"/>
</dbReference>